<organism evidence="4 5">
    <name type="scientific">Sporichthya brevicatena</name>
    <dbReference type="NCBI Taxonomy" id="171442"/>
    <lineage>
        <taxon>Bacteria</taxon>
        <taxon>Bacillati</taxon>
        <taxon>Actinomycetota</taxon>
        <taxon>Actinomycetes</taxon>
        <taxon>Sporichthyales</taxon>
        <taxon>Sporichthyaceae</taxon>
        <taxon>Sporichthya</taxon>
    </lineage>
</organism>
<dbReference type="PROSITE" id="PS50937">
    <property type="entry name" value="HTH_MERR_2"/>
    <property type="match status" value="1"/>
</dbReference>
<dbReference type="SUPFAM" id="SSF46955">
    <property type="entry name" value="Putative DNA-binding domain"/>
    <property type="match status" value="1"/>
</dbReference>
<dbReference type="InterPro" id="IPR000551">
    <property type="entry name" value="MerR-type_HTH_dom"/>
</dbReference>
<evidence type="ECO:0000256" key="1">
    <source>
        <dbReference type="ARBA" id="ARBA00023125"/>
    </source>
</evidence>
<gene>
    <name evidence="4" type="ORF">GCM10009547_05890</name>
</gene>
<evidence type="ECO:0000259" key="3">
    <source>
        <dbReference type="PROSITE" id="PS50937"/>
    </source>
</evidence>
<feature type="domain" description="HTH merR-type" evidence="3">
    <location>
        <begin position="13"/>
        <end position="80"/>
    </location>
</feature>
<proteinExistence type="predicted"/>
<dbReference type="PANTHER" id="PTHR30204">
    <property type="entry name" value="REDOX-CYCLING DRUG-SENSING TRANSCRIPTIONAL ACTIVATOR SOXR"/>
    <property type="match status" value="1"/>
</dbReference>
<feature type="compositionally biased region" description="Basic residues" evidence="2">
    <location>
        <begin position="172"/>
        <end position="182"/>
    </location>
</feature>
<dbReference type="RefSeq" id="WP_344601420.1">
    <property type="nucleotide sequence ID" value="NZ_BAAAHE010000006.1"/>
</dbReference>
<feature type="region of interest" description="Disordered" evidence="2">
    <location>
        <begin position="131"/>
        <end position="182"/>
    </location>
</feature>
<reference evidence="4 5" key="1">
    <citation type="journal article" date="2019" name="Int. J. Syst. Evol. Microbiol.">
        <title>The Global Catalogue of Microorganisms (GCM) 10K type strain sequencing project: providing services to taxonomists for standard genome sequencing and annotation.</title>
        <authorList>
            <consortium name="The Broad Institute Genomics Platform"/>
            <consortium name="The Broad Institute Genome Sequencing Center for Infectious Disease"/>
            <person name="Wu L."/>
            <person name="Ma J."/>
        </authorList>
    </citation>
    <scope>NUCLEOTIDE SEQUENCE [LARGE SCALE GENOMIC DNA]</scope>
    <source>
        <strain evidence="4 5">JCM 10671</strain>
    </source>
</reference>
<evidence type="ECO:0000313" key="4">
    <source>
        <dbReference type="EMBL" id="GAA0606740.1"/>
    </source>
</evidence>
<dbReference type="EMBL" id="BAAAHE010000006">
    <property type="protein sequence ID" value="GAA0606740.1"/>
    <property type="molecule type" value="Genomic_DNA"/>
</dbReference>
<keyword evidence="5" id="KW-1185">Reference proteome</keyword>
<dbReference type="InterPro" id="IPR047057">
    <property type="entry name" value="MerR_fam"/>
</dbReference>
<comment type="caution">
    <text evidence="4">The sequence shown here is derived from an EMBL/GenBank/DDBJ whole genome shotgun (WGS) entry which is preliminary data.</text>
</comment>
<dbReference type="Gene3D" id="1.10.1660.10">
    <property type="match status" value="1"/>
</dbReference>
<dbReference type="Pfam" id="PF13411">
    <property type="entry name" value="MerR_1"/>
    <property type="match status" value="1"/>
</dbReference>
<dbReference type="Proteomes" id="UP001500957">
    <property type="component" value="Unassembled WGS sequence"/>
</dbReference>
<dbReference type="PANTHER" id="PTHR30204:SF58">
    <property type="entry name" value="HTH-TYPE TRANSCRIPTIONAL REGULATOR YFMP"/>
    <property type="match status" value="1"/>
</dbReference>
<dbReference type="InterPro" id="IPR009061">
    <property type="entry name" value="DNA-bd_dom_put_sf"/>
</dbReference>
<accession>A0ABN1G9A0</accession>
<evidence type="ECO:0000256" key="2">
    <source>
        <dbReference type="SAM" id="MobiDB-lite"/>
    </source>
</evidence>
<evidence type="ECO:0000313" key="5">
    <source>
        <dbReference type="Proteomes" id="UP001500957"/>
    </source>
</evidence>
<keyword evidence="1" id="KW-0238">DNA-binding</keyword>
<sequence length="182" mass="20676">MSEAAQELSPGQEWTITELAAEFDVTLRTIRFYEDLGLISPERRGTSRVFRSRDRVRLKLILRGRRLGMSLDEIRTIIDMYDAAPGEVGQLQYLLEQLDARRVDLEARRRDIEESLEELDRVEAKVRADLARLSGRTGHTGGSGEDRPQASPQHSQARSHAHAHSRPDGQRRPSRGRPRGAQ</sequence>
<protein>
    <recommendedName>
        <fullName evidence="3">HTH merR-type domain-containing protein</fullName>
    </recommendedName>
</protein>
<dbReference type="CDD" id="cd04776">
    <property type="entry name" value="HTH_GnyR"/>
    <property type="match status" value="1"/>
</dbReference>
<dbReference type="SMART" id="SM00422">
    <property type="entry name" value="HTH_MERR"/>
    <property type="match status" value="1"/>
</dbReference>
<name>A0ABN1G9A0_9ACTN</name>